<evidence type="ECO:0000313" key="3">
    <source>
        <dbReference type="EMBL" id="RTE09308.1"/>
    </source>
</evidence>
<dbReference type="InterPro" id="IPR013324">
    <property type="entry name" value="RNA_pol_sigma_r3/r4-like"/>
</dbReference>
<dbReference type="Gene3D" id="1.10.10.10">
    <property type="entry name" value="Winged helix-like DNA-binding domain superfamily/Winged helix DNA-binding domain"/>
    <property type="match status" value="1"/>
</dbReference>
<dbReference type="InterPro" id="IPR013249">
    <property type="entry name" value="RNA_pol_sigma70_r4_t2"/>
</dbReference>
<organism evidence="3 4">
    <name type="scientific">Paenibacillus whitsoniae</name>
    <dbReference type="NCBI Taxonomy" id="2496558"/>
    <lineage>
        <taxon>Bacteria</taxon>
        <taxon>Bacillati</taxon>
        <taxon>Bacillota</taxon>
        <taxon>Bacilli</taxon>
        <taxon>Bacillales</taxon>
        <taxon>Paenibacillaceae</taxon>
        <taxon>Paenibacillus</taxon>
    </lineage>
</organism>
<dbReference type="AlphaFoldDB" id="A0A430JE48"/>
<dbReference type="Pfam" id="PF08281">
    <property type="entry name" value="Sigma70_r4_2"/>
    <property type="match status" value="1"/>
</dbReference>
<dbReference type="GO" id="GO:0003677">
    <property type="term" value="F:DNA binding"/>
    <property type="evidence" value="ECO:0007669"/>
    <property type="project" value="InterPro"/>
</dbReference>
<evidence type="ECO:0000313" key="4">
    <source>
        <dbReference type="Proteomes" id="UP000276128"/>
    </source>
</evidence>
<keyword evidence="4" id="KW-1185">Reference proteome</keyword>
<dbReference type="CDD" id="cd06171">
    <property type="entry name" value="Sigma70_r4"/>
    <property type="match status" value="1"/>
</dbReference>
<dbReference type="EMBL" id="RXHU01000034">
    <property type="protein sequence ID" value="RTE09308.1"/>
    <property type="molecule type" value="Genomic_DNA"/>
</dbReference>
<dbReference type="Proteomes" id="UP000276128">
    <property type="component" value="Unassembled WGS sequence"/>
</dbReference>
<dbReference type="GO" id="GO:0016987">
    <property type="term" value="F:sigma factor activity"/>
    <property type="evidence" value="ECO:0007669"/>
    <property type="project" value="InterPro"/>
</dbReference>
<feature type="coiled-coil region" evidence="1">
    <location>
        <begin position="145"/>
        <end position="172"/>
    </location>
</feature>
<dbReference type="InterPro" id="IPR036388">
    <property type="entry name" value="WH-like_DNA-bd_sf"/>
</dbReference>
<dbReference type="SUPFAM" id="SSF88659">
    <property type="entry name" value="Sigma3 and sigma4 domains of RNA polymerase sigma factors"/>
    <property type="match status" value="1"/>
</dbReference>
<keyword evidence="1" id="KW-0175">Coiled coil</keyword>
<comment type="caution">
    <text evidence="3">The sequence shown here is derived from an EMBL/GenBank/DDBJ whole genome shotgun (WGS) entry which is preliminary data.</text>
</comment>
<sequence>MTALIWMMAKLIWRWISLSLHDLLLQYMKTVQDLKALKGQAERQEDQKLLAEMISDCEYVIHWLRTGRAPGNRRGVERRSVYELTKVWDPSWFESFTGFPIAPSEREFTAQEEFGLHDAMAALSERERQCYILHIGFEFSWEQVARELNITIRTVRTHYQRAEQKIEHVRKNLLTKS</sequence>
<protein>
    <recommendedName>
        <fullName evidence="2">RNA polymerase sigma factor 70 region 4 type 2 domain-containing protein</fullName>
    </recommendedName>
</protein>
<feature type="domain" description="RNA polymerase sigma factor 70 region 4 type 2" evidence="2">
    <location>
        <begin position="116"/>
        <end position="166"/>
    </location>
</feature>
<name>A0A430JE48_9BACL</name>
<evidence type="ECO:0000259" key="2">
    <source>
        <dbReference type="Pfam" id="PF08281"/>
    </source>
</evidence>
<accession>A0A430JE48</accession>
<dbReference type="GO" id="GO:0006352">
    <property type="term" value="P:DNA-templated transcription initiation"/>
    <property type="evidence" value="ECO:0007669"/>
    <property type="project" value="InterPro"/>
</dbReference>
<reference evidence="3 4" key="1">
    <citation type="submission" date="2018-12" db="EMBL/GenBank/DDBJ databases">
        <title>Bacillus ochoae sp. nov., Paenibacillus whitsoniae sp. nov., Paenibacillus spiritus sp. nov. Isolated from the Mars Exploration Rover during spacecraft assembly.</title>
        <authorList>
            <person name="Seuylemezian A."/>
            <person name="Vaishampayan P."/>
        </authorList>
    </citation>
    <scope>NUCLEOTIDE SEQUENCE [LARGE SCALE GENOMIC DNA]</scope>
    <source>
        <strain evidence="3 4">MER 54</strain>
    </source>
</reference>
<dbReference type="NCBIfam" id="NF005385">
    <property type="entry name" value="PRK06930.1"/>
    <property type="match status" value="1"/>
</dbReference>
<evidence type="ECO:0000256" key="1">
    <source>
        <dbReference type="SAM" id="Coils"/>
    </source>
</evidence>
<gene>
    <name evidence="3" type="ORF">EJQ19_13085</name>
</gene>
<proteinExistence type="predicted"/>
<dbReference type="OrthoDB" id="2083683at2"/>